<dbReference type="InterPro" id="IPR014717">
    <property type="entry name" value="Transl_elong_EF1B/ribsomal_bS6"/>
</dbReference>
<evidence type="ECO:0000256" key="1">
    <source>
        <dbReference type="SAM" id="Phobius"/>
    </source>
</evidence>
<reference evidence="2" key="1">
    <citation type="submission" date="2022-05" db="EMBL/GenBank/DDBJ databases">
        <authorList>
            <person name="Tuo L."/>
        </authorList>
    </citation>
    <scope>NUCLEOTIDE SEQUENCE</scope>
    <source>
        <strain evidence="2">BSK12Z-4</strain>
    </source>
</reference>
<feature type="transmembrane region" description="Helical" evidence="1">
    <location>
        <begin position="6"/>
        <end position="30"/>
    </location>
</feature>
<dbReference type="RefSeq" id="WP_250828601.1">
    <property type="nucleotide sequence ID" value="NZ_JAMOIL010000033.1"/>
</dbReference>
<keyword evidence="1" id="KW-0472">Membrane</keyword>
<dbReference type="Proteomes" id="UP001139485">
    <property type="component" value="Unassembled WGS sequence"/>
</dbReference>
<proteinExistence type="predicted"/>
<gene>
    <name evidence="2" type="ORF">M8330_19005</name>
</gene>
<keyword evidence="1" id="KW-1133">Transmembrane helix</keyword>
<comment type="caution">
    <text evidence="2">The sequence shown here is derived from an EMBL/GenBank/DDBJ whole genome shotgun (WGS) entry which is preliminary data.</text>
</comment>
<keyword evidence="1" id="KW-0812">Transmembrane</keyword>
<evidence type="ECO:0000313" key="3">
    <source>
        <dbReference type="Proteomes" id="UP001139485"/>
    </source>
</evidence>
<dbReference type="Gene3D" id="3.30.70.60">
    <property type="match status" value="1"/>
</dbReference>
<name>A0A9X2DAN7_9ACTN</name>
<accession>A0A9X2DAN7</accession>
<evidence type="ECO:0008006" key="4">
    <source>
        <dbReference type="Google" id="ProtNLM"/>
    </source>
</evidence>
<dbReference type="EMBL" id="JAMOIL010000033">
    <property type="protein sequence ID" value="MCM0622383.1"/>
    <property type="molecule type" value="Genomic_DNA"/>
</dbReference>
<organism evidence="2 3">
    <name type="scientific">Nocardioides bruguierae</name>
    <dbReference type="NCBI Taxonomy" id="2945102"/>
    <lineage>
        <taxon>Bacteria</taxon>
        <taxon>Bacillati</taxon>
        <taxon>Actinomycetota</taxon>
        <taxon>Actinomycetes</taxon>
        <taxon>Propionibacteriales</taxon>
        <taxon>Nocardioidaceae</taxon>
        <taxon>Nocardioides</taxon>
    </lineage>
</organism>
<keyword evidence="3" id="KW-1185">Reference proteome</keyword>
<protein>
    <recommendedName>
        <fullName evidence="4">Tfp pilus assembly protein PilO</fullName>
    </recommendedName>
</protein>
<evidence type="ECO:0000313" key="2">
    <source>
        <dbReference type="EMBL" id="MCM0622383.1"/>
    </source>
</evidence>
<dbReference type="AlphaFoldDB" id="A0A9X2DAN7"/>
<sequence>MNLRTPLATVVVGSLVVLLVLVAGWFGVVGRYLGALGETRDATVAAQDANNLLQVKLAGLEKLRDELGDVRSLAADLDVLVPTTADQPGLFELVDKAAKKAGIPLDHVTALSPSTPVEWASASGVAAAGVPTGAELAVQTVTISVEADYDACRTMLAEIGKLDRAMLVSSVSLSQSESDQWVLLVESSTFLAPEIAEPASVPGA</sequence>